<gene>
    <name evidence="1" type="ORF">B9J98_02940</name>
</gene>
<sequence>MMRTCVEFEDALRAAEGFVNSRVVEPVKNQIPYARLYVSAFRSLDVYRPTMGSIQGMMEYGGLKGCEEGVEAALKGLALLYAARYHPLYRDHRIFPALYQYVQAINLVEEGLASAKGSCATLKNVYEGFTEAIEKITLGNGIYVINWKNVPECHFTLYKKVGLRIARLIASELIGLYVVKVKDSAPLHYHRFLDEHHFLPERIDGLHYLDGKVSGTTQTDILYIRRGQVHGFKNKEEHEVAFLFVCGSEETGPWDFVQDIELVEKEFPEEAFNNIDAIGGRDLYKVLERVRGIGKNFYERLSPGYMRLFQDVVKVHGEYVPPNQEKELICFVVEGDGTLEVEGRRRDVGPGDSFLILSQMNVKISSSSMILYQFGYD</sequence>
<comment type="caution">
    <text evidence="1">The sequence shown here is derived from an EMBL/GenBank/DDBJ whole genome shotgun (WGS) entry which is preliminary data.</text>
</comment>
<reference evidence="1 2" key="1">
    <citation type="submission" date="2017-04" db="EMBL/GenBank/DDBJ databases">
        <title>Draft Aigarchaeota genome from a New Zealand hot spring.</title>
        <authorList>
            <person name="Reysenbach A.-L."/>
            <person name="Donaho J.A."/>
            <person name="Gerhart J."/>
            <person name="Kelley J.F."/>
            <person name="Kouba K."/>
            <person name="Podar M."/>
            <person name="Stott M."/>
        </authorList>
    </citation>
    <scope>NUCLEOTIDE SEQUENCE [LARGE SCALE GENOMIC DNA]</scope>
    <source>
        <strain evidence="1">NZ13_MG1</strain>
    </source>
</reference>
<name>A0A2R7Y687_9ARCH</name>
<evidence type="ECO:0000313" key="1">
    <source>
        <dbReference type="EMBL" id="PUA33040.1"/>
    </source>
</evidence>
<dbReference type="InterPro" id="IPR014710">
    <property type="entry name" value="RmlC-like_jellyroll"/>
</dbReference>
<dbReference type="AlphaFoldDB" id="A0A2R7Y687"/>
<dbReference type="Proteomes" id="UP000244066">
    <property type="component" value="Unassembled WGS sequence"/>
</dbReference>
<protein>
    <recommendedName>
        <fullName evidence="3">Cupin 2 conserved barrel domain-containing protein</fullName>
    </recommendedName>
</protein>
<proteinExistence type="predicted"/>
<organism evidence="1 2">
    <name type="scientific">Candidatus Terraquivivens tikiterensis</name>
    <dbReference type="NCBI Taxonomy" id="1980982"/>
    <lineage>
        <taxon>Archaea</taxon>
        <taxon>Nitrososphaerota</taxon>
        <taxon>Candidatus Wolframiiraptoraceae</taxon>
        <taxon>Candidatus Terraquivivens</taxon>
    </lineage>
</organism>
<evidence type="ECO:0008006" key="3">
    <source>
        <dbReference type="Google" id="ProtNLM"/>
    </source>
</evidence>
<dbReference type="SUPFAM" id="SSF51182">
    <property type="entry name" value="RmlC-like cupins"/>
    <property type="match status" value="1"/>
</dbReference>
<evidence type="ECO:0000313" key="2">
    <source>
        <dbReference type="Proteomes" id="UP000244066"/>
    </source>
</evidence>
<dbReference type="Gene3D" id="2.60.120.10">
    <property type="entry name" value="Jelly Rolls"/>
    <property type="match status" value="1"/>
</dbReference>
<accession>A0A2R7Y687</accession>
<dbReference type="EMBL" id="NDWU01000005">
    <property type="protein sequence ID" value="PUA33040.1"/>
    <property type="molecule type" value="Genomic_DNA"/>
</dbReference>
<dbReference type="InterPro" id="IPR011051">
    <property type="entry name" value="RmlC_Cupin_sf"/>
</dbReference>